<evidence type="ECO:0000256" key="7">
    <source>
        <dbReference type="ARBA" id="ARBA00047368"/>
    </source>
</evidence>
<evidence type="ECO:0000313" key="18">
    <source>
        <dbReference type="Proteomes" id="UP000050795"/>
    </source>
</evidence>
<comment type="catalytic activity">
    <reaction evidence="15">
        <text>13-(9Z-hexadecenoyloxy)-octadecanoate + H2O = 13-hydroxy-octadecanoate + (9Z)-hexadecenoate + H(+)</text>
        <dbReference type="Rhea" id="RHEA:52076"/>
        <dbReference type="ChEBI" id="CHEBI:15377"/>
        <dbReference type="ChEBI" id="CHEBI:15378"/>
        <dbReference type="ChEBI" id="CHEBI:32372"/>
        <dbReference type="ChEBI" id="CHEBI:136304"/>
        <dbReference type="ChEBI" id="CHEBI:136315"/>
    </reaction>
    <physiologicalReaction direction="left-to-right" evidence="15">
        <dbReference type="Rhea" id="RHEA:52077"/>
    </physiologicalReaction>
</comment>
<evidence type="ECO:0000256" key="16">
    <source>
        <dbReference type="ARBA" id="ARBA00049428"/>
    </source>
</evidence>
<feature type="transmembrane region" description="Helical" evidence="17">
    <location>
        <begin position="73"/>
        <end position="94"/>
    </location>
</feature>
<evidence type="ECO:0000256" key="8">
    <source>
        <dbReference type="ARBA" id="ARBA00047427"/>
    </source>
</evidence>
<evidence type="ECO:0000256" key="14">
    <source>
        <dbReference type="ARBA" id="ARBA00049296"/>
    </source>
</evidence>
<keyword evidence="4 17" id="KW-0812">Transmembrane</keyword>
<organism evidence="18 19">
    <name type="scientific">Trichobilharzia regenti</name>
    <name type="common">Nasal bird schistosome</name>
    <dbReference type="NCBI Taxonomy" id="157069"/>
    <lineage>
        <taxon>Eukaryota</taxon>
        <taxon>Metazoa</taxon>
        <taxon>Spiralia</taxon>
        <taxon>Lophotrochozoa</taxon>
        <taxon>Platyhelminthes</taxon>
        <taxon>Trematoda</taxon>
        <taxon>Digenea</taxon>
        <taxon>Strigeidida</taxon>
        <taxon>Schistosomatoidea</taxon>
        <taxon>Schistosomatidae</taxon>
        <taxon>Trichobilharzia</taxon>
    </lineage>
</organism>
<feature type="transmembrane region" description="Helical" evidence="17">
    <location>
        <begin position="12"/>
        <end position="28"/>
    </location>
</feature>
<evidence type="ECO:0000256" key="4">
    <source>
        <dbReference type="ARBA" id="ARBA00022692"/>
    </source>
</evidence>
<comment type="catalytic activity">
    <reaction evidence="14">
        <text>13-(9Z-octadecenoyloxy)-octadecanoate + H2O = 13-hydroxy-octadecanoate + (9Z)-octadecenoate + H(+)</text>
        <dbReference type="Rhea" id="RHEA:52064"/>
        <dbReference type="ChEBI" id="CHEBI:15377"/>
        <dbReference type="ChEBI" id="CHEBI:15378"/>
        <dbReference type="ChEBI" id="CHEBI:30823"/>
        <dbReference type="ChEBI" id="CHEBI:136303"/>
        <dbReference type="ChEBI" id="CHEBI:136304"/>
    </reaction>
    <physiologicalReaction direction="left-to-right" evidence="14">
        <dbReference type="Rhea" id="RHEA:52065"/>
    </physiologicalReaction>
</comment>
<evidence type="ECO:0000313" key="19">
    <source>
        <dbReference type="WBParaSite" id="TREG1_116770.1"/>
    </source>
</evidence>
<comment type="catalytic activity">
    <reaction evidence="12">
        <text>9-(9Z-octadecenoyloxy)-octadecanoate + H2O = 9-hydroxy-octadecanoate + (9Z)-octadecenoate + H(+)</text>
        <dbReference type="Rhea" id="RHEA:52048"/>
        <dbReference type="ChEBI" id="CHEBI:15377"/>
        <dbReference type="ChEBI" id="CHEBI:15378"/>
        <dbReference type="ChEBI" id="CHEBI:30823"/>
        <dbReference type="ChEBI" id="CHEBI:136282"/>
        <dbReference type="ChEBI" id="CHEBI:136286"/>
    </reaction>
    <physiologicalReaction direction="left-to-right" evidence="12">
        <dbReference type="Rhea" id="RHEA:52049"/>
    </physiologicalReaction>
</comment>
<dbReference type="GO" id="GO:0016020">
    <property type="term" value="C:membrane"/>
    <property type="evidence" value="ECO:0007669"/>
    <property type="project" value="InterPro"/>
</dbReference>
<protein>
    <submittedName>
        <fullName evidence="19">Uncharacterized protein</fullName>
    </submittedName>
</protein>
<evidence type="ECO:0000256" key="9">
    <source>
        <dbReference type="ARBA" id="ARBA00047863"/>
    </source>
</evidence>
<comment type="catalytic activity">
    <reaction evidence="7">
        <text>12-hexadecanoyloxy-octadecanoate + H2O = 12-hydroxyoctadecanoate + hexadecanoate + H(+)</text>
        <dbReference type="Rhea" id="RHEA:52056"/>
        <dbReference type="ChEBI" id="CHEBI:7896"/>
        <dbReference type="ChEBI" id="CHEBI:15377"/>
        <dbReference type="ChEBI" id="CHEBI:15378"/>
        <dbReference type="ChEBI" id="CHEBI:83677"/>
        <dbReference type="ChEBI" id="CHEBI:84201"/>
    </reaction>
    <physiologicalReaction direction="left-to-right" evidence="7">
        <dbReference type="Rhea" id="RHEA:52057"/>
    </physiologicalReaction>
</comment>
<name>A0AA85IYI0_TRIRE</name>
<evidence type="ECO:0000256" key="12">
    <source>
        <dbReference type="ARBA" id="ARBA00048800"/>
    </source>
</evidence>
<comment type="subcellular location">
    <subcellularLocation>
        <location evidence="2">Endomembrane system</location>
        <topology evidence="2">Multi-pass membrane protein</topology>
    </subcellularLocation>
</comment>
<reference evidence="18" key="1">
    <citation type="submission" date="2022-06" db="EMBL/GenBank/DDBJ databases">
        <authorList>
            <person name="Berger JAMES D."/>
            <person name="Berger JAMES D."/>
        </authorList>
    </citation>
    <scope>NUCLEOTIDE SEQUENCE [LARGE SCALE GENOMIC DNA]</scope>
</reference>
<feature type="transmembrane region" description="Helical" evidence="17">
    <location>
        <begin position="33"/>
        <end position="53"/>
    </location>
</feature>
<dbReference type="GO" id="GO:0012505">
    <property type="term" value="C:endomembrane system"/>
    <property type="evidence" value="ECO:0007669"/>
    <property type="project" value="UniProtKB-SubCell"/>
</dbReference>
<comment type="similarity">
    <text evidence="3">Belongs to the AIG1 family.</text>
</comment>
<comment type="catalytic activity">
    <reaction evidence="11">
        <text>12-(9Z-octadecenoyloxy)-octadecanoate + H2O = 12-hydroxyoctadecanoate + (9Z)-octadecenoate + H(+)</text>
        <dbReference type="Rhea" id="RHEA:52060"/>
        <dbReference type="ChEBI" id="CHEBI:15377"/>
        <dbReference type="ChEBI" id="CHEBI:15378"/>
        <dbReference type="ChEBI" id="CHEBI:30823"/>
        <dbReference type="ChEBI" id="CHEBI:84201"/>
        <dbReference type="ChEBI" id="CHEBI:136302"/>
    </reaction>
    <physiologicalReaction direction="left-to-right" evidence="11">
        <dbReference type="Rhea" id="RHEA:52061"/>
    </physiologicalReaction>
</comment>
<evidence type="ECO:0000256" key="6">
    <source>
        <dbReference type="ARBA" id="ARBA00023136"/>
    </source>
</evidence>
<evidence type="ECO:0000256" key="13">
    <source>
        <dbReference type="ARBA" id="ARBA00049221"/>
    </source>
</evidence>
<dbReference type="InterPro" id="IPR006838">
    <property type="entry name" value="ADTRP_AIG1"/>
</dbReference>
<keyword evidence="5 17" id="KW-1133">Transmembrane helix</keyword>
<proteinExistence type="inferred from homology"/>
<sequence>MLKFFTCITQNLVFMYYLTSIIFLLFGYKNLHAYFYVSTFAYDMTMMSIYWAANFYDQTMITSIEDLKYMPIWFNHFAHTYGLPALLLDAYLCIPKCVSFKKSMMVSFPLGMAYNIYVETGILLWNTSPYPEILKYGFPLRYISYVSVWLNL</sequence>
<evidence type="ECO:0000256" key="11">
    <source>
        <dbReference type="ARBA" id="ARBA00048701"/>
    </source>
</evidence>
<accession>A0AA85IYI0</accession>
<feature type="transmembrane region" description="Helical" evidence="17">
    <location>
        <begin position="106"/>
        <end position="125"/>
    </location>
</feature>
<dbReference type="Proteomes" id="UP000050795">
    <property type="component" value="Unassembled WGS sequence"/>
</dbReference>
<comment type="catalytic activity">
    <reaction evidence="13">
        <text>9-octadecanoyloxy-octadecanoate + H2O = 9-hydroxy-octadecanoate + octadecanoate + H(+)</text>
        <dbReference type="Rhea" id="RHEA:52096"/>
        <dbReference type="ChEBI" id="CHEBI:15377"/>
        <dbReference type="ChEBI" id="CHEBI:15378"/>
        <dbReference type="ChEBI" id="CHEBI:25629"/>
        <dbReference type="ChEBI" id="CHEBI:136286"/>
        <dbReference type="ChEBI" id="CHEBI:136373"/>
    </reaction>
    <physiologicalReaction direction="left-to-right" evidence="13">
        <dbReference type="Rhea" id="RHEA:52097"/>
    </physiologicalReaction>
</comment>
<evidence type="ECO:0000256" key="1">
    <source>
        <dbReference type="ARBA" id="ARBA00000923"/>
    </source>
</evidence>
<keyword evidence="6 17" id="KW-0472">Membrane</keyword>
<evidence type="ECO:0000256" key="3">
    <source>
        <dbReference type="ARBA" id="ARBA00009300"/>
    </source>
</evidence>
<dbReference type="AlphaFoldDB" id="A0AA85IYI0"/>
<dbReference type="Pfam" id="PF04750">
    <property type="entry name" value="Far-17a_AIG1"/>
    <property type="match status" value="1"/>
</dbReference>
<dbReference type="WBParaSite" id="TREG1_116770.1">
    <property type="protein sequence ID" value="TREG1_116770.1"/>
    <property type="gene ID" value="TREG1_116770"/>
</dbReference>
<evidence type="ECO:0000256" key="17">
    <source>
        <dbReference type="SAM" id="Phobius"/>
    </source>
</evidence>
<comment type="catalytic activity">
    <reaction evidence="10">
        <text>12-octadecanoyloxy-octadecanoate + H2O = 12-hydroxyoctadecanoate + octadecanoate + H(+)</text>
        <dbReference type="Rhea" id="RHEA:52080"/>
        <dbReference type="ChEBI" id="CHEBI:15377"/>
        <dbReference type="ChEBI" id="CHEBI:15378"/>
        <dbReference type="ChEBI" id="CHEBI:25629"/>
        <dbReference type="ChEBI" id="CHEBI:84201"/>
        <dbReference type="ChEBI" id="CHEBI:136330"/>
    </reaction>
    <physiologicalReaction direction="left-to-right" evidence="10">
        <dbReference type="Rhea" id="RHEA:52081"/>
    </physiologicalReaction>
</comment>
<comment type="catalytic activity">
    <reaction evidence="9">
        <text>9-hexadecanoyloxy-octadecanoate + H2O = 9-hydroxy-octadecanoate + hexadecanoate + H(+)</text>
        <dbReference type="Rhea" id="RHEA:52052"/>
        <dbReference type="ChEBI" id="CHEBI:7896"/>
        <dbReference type="ChEBI" id="CHEBI:15377"/>
        <dbReference type="ChEBI" id="CHEBI:15378"/>
        <dbReference type="ChEBI" id="CHEBI:83670"/>
        <dbReference type="ChEBI" id="CHEBI:136286"/>
    </reaction>
    <physiologicalReaction direction="left-to-right" evidence="9">
        <dbReference type="Rhea" id="RHEA:52053"/>
    </physiologicalReaction>
</comment>
<evidence type="ECO:0000256" key="2">
    <source>
        <dbReference type="ARBA" id="ARBA00004127"/>
    </source>
</evidence>
<comment type="catalytic activity">
    <reaction evidence="1">
        <text>9-(9Z-hexadecenoyloxy)-octadecanoate + H2O = (9Z)-hexadecenoate + 9-hydroxy-octadecanoate + H(+)</text>
        <dbReference type="Rhea" id="RHEA:52068"/>
        <dbReference type="ChEBI" id="CHEBI:15377"/>
        <dbReference type="ChEBI" id="CHEBI:15378"/>
        <dbReference type="ChEBI" id="CHEBI:32372"/>
        <dbReference type="ChEBI" id="CHEBI:136286"/>
        <dbReference type="ChEBI" id="CHEBI:136309"/>
    </reaction>
    <physiologicalReaction direction="left-to-right" evidence="1">
        <dbReference type="Rhea" id="RHEA:52069"/>
    </physiologicalReaction>
</comment>
<comment type="catalytic activity">
    <reaction evidence="8">
        <text>13-octadecanoyloxy-octadecanoate + H2O = 13-hydroxy-octadecanoate + octadecanoate + H(+)</text>
        <dbReference type="Rhea" id="RHEA:52084"/>
        <dbReference type="ChEBI" id="CHEBI:15377"/>
        <dbReference type="ChEBI" id="CHEBI:15378"/>
        <dbReference type="ChEBI" id="CHEBI:25629"/>
        <dbReference type="ChEBI" id="CHEBI:136304"/>
        <dbReference type="ChEBI" id="CHEBI:136335"/>
    </reaction>
    <physiologicalReaction direction="left-to-right" evidence="8">
        <dbReference type="Rhea" id="RHEA:52085"/>
    </physiologicalReaction>
</comment>
<evidence type="ECO:0000256" key="10">
    <source>
        <dbReference type="ARBA" id="ARBA00048680"/>
    </source>
</evidence>
<keyword evidence="18" id="KW-1185">Reference proteome</keyword>
<reference evidence="19" key="2">
    <citation type="submission" date="2023-11" db="UniProtKB">
        <authorList>
            <consortium name="WormBaseParasite"/>
        </authorList>
    </citation>
    <scope>IDENTIFICATION</scope>
</reference>
<evidence type="ECO:0000256" key="15">
    <source>
        <dbReference type="ARBA" id="ARBA00049322"/>
    </source>
</evidence>
<comment type="catalytic activity">
    <reaction evidence="16">
        <text>12-(9Z-hexadecenoyloxy)-octadecanoate + H2O = 12-hydroxyoctadecanoate + (9Z)-hexadecenoate + H(+)</text>
        <dbReference type="Rhea" id="RHEA:52072"/>
        <dbReference type="ChEBI" id="CHEBI:15377"/>
        <dbReference type="ChEBI" id="CHEBI:15378"/>
        <dbReference type="ChEBI" id="CHEBI:32372"/>
        <dbReference type="ChEBI" id="CHEBI:84201"/>
        <dbReference type="ChEBI" id="CHEBI:136312"/>
    </reaction>
    <physiologicalReaction direction="left-to-right" evidence="16">
        <dbReference type="Rhea" id="RHEA:52073"/>
    </physiologicalReaction>
</comment>
<evidence type="ECO:0000256" key="5">
    <source>
        <dbReference type="ARBA" id="ARBA00022989"/>
    </source>
</evidence>